<dbReference type="EMBL" id="JACDUR010000010">
    <property type="protein sequence ID" value="MBA2897034.1"/>
    <property type="molecule type" value="Genomic_DNA"/>
</dbReference>
<accession>A0A7W0CTF8</accession>
<dbReference type="InterPro" id="IPR000182">
    <property type="entry name" value="GNAT_dom"/>
</dbReference>
<dbReference type="EC" id="2.3.1.82" evidence="2"/>
<dbReference type="PANTHER" id="PTHR43441">
    <property type="entry name" value="RIBOSOMAL-PROTEIN-SERINE ACETYLTRANSFERASE"/>
    <property type="match status" value="1"/>
</dbReference>
<dbReference type="Gene3D" id="3.40.630.30">
    <property type="match status" value="1"/>
</dbReference>
<keyword evidence="2" id="KW-0012">Acyltransferase</keyword>
<dbReference type="PANTHER" id="PTHR43441:SF2">
    <property type="entry name" value="FAMILY ACETYLTRANSFERASE, PUTATIVE (AFU_ORTHOLOGUE AFUA_7G00850)-RELATED"/>
    <property type="match status" value="1"/>
</dbReference>
<keyword evidence="2" id="KW-0808">Transferase</keyword>
<dbReference type="InterPro" id="IPR051908">
    <property type="entry name" value="Ribosomal_N-acetyltransferase"/>
</dbReference>
<organism evidence="2 3">
    <name type="scientific">Nonomuraea soli</name>
    <dbReference type="NCBI Taxonomy" id="1032476"/>
    <lineage>
        <taxon>Bacteria</taxon>
        <taxon>Bacillati</taxon>
        <taxon>Actinomycetota</taxon>
        <taxon>Actinomycetes</taxon>
        <taxon>Streptosporangiales</taxon>
        <taxon>Streptosporangiaceae</taxon>
        <taxon>Nonomuraea</taxon>
    </lineage>
</organism>
<dbReference type="Proteomes" id="UP000530928">
    <property type="component" value="Unassembled WGS sequence"/>
</dbReference>
<name>A0A7W0CTF8_9ACTN</name>
<dbReference type="GO" id="GO:0005737">
    <property type="term" value="C:cytoplasm"/>
    <property type="evidence" value="ECO:0007669"/>
    <property type="project" value="TreeGrafter"/>
</dbReference>
<keyword evidence="3" id="KW-1185">Reference proteome</keyword>
<dbReference type="GO" id="GO:1990189">
    <property type="term" value="F:protein N-terminal-serine acetyltransferase activity"/>
    <property type="evidence" value="ECO:0007669"/>
    <property type="project" value="TreeGrafter"/>
</dbReference>
<evidence type="ECO:0000259" key="1">
    <source>
        <dbReference type="PROSITE" id="PS51186"/>
    </source>
</evidence>
<gene>
    <name evidence="2" type="ORF">HNR30_008430</name>
</gene>
<dbReference type="GO" id="GO:0008999">
    <property type="term" value="F:protein-N-terminal-alanine acetyltransferase activity"/>
    <property type="evidence" value="ECO:0007669"/>
    <property type="project" value="TreeGrafter"/>
</dbReference>
<proteinExistence type="predicted"/>
<comment type="caution">
    <text evidence="2">The sequence shown here is derived from an EMBL/GenBank/DDBJ whole genome shotgun (WGS) entry which is preliminary data.</text>
</comment>
<dbReference type="PROSITE" id="PS51186">
    <property type="entry name" value="GNAT"/>
    <property type="match status" value="1"/>
</dbReference>
<evidence type="ECO:0000313" key="3">
    <source>
        <dbReference type="Proteomes" id="UP000530928"/>
    </source>
</evidence>
<dbReference type="SUPFAM" id="SSF55729">
    <property type="entry name" value="Acyl-CoA N-acyltransferases (Nat)"/>
    <property type="match status" value="1"/>
</dbReference>
<dbReference type="RefSeq" id="WP_246380196.1">
    <property type="nucleotide sequence ID" value="NZ_BAABAM010000010.1"/>
</dbReference>
<dbReference type="InterPro" id="IPR016181">
    <property type="entry name" value="Acyl_CoA_acyltransferase"/>
</dbReference>
<feature type="domain" description="N-acetyltransferase" evidence="1">
    <location>
        <begin position="3"/>
        <end position="168"/>
    </location>
</feature>
<sequence length="173" mass="19578">MTVTLRPVEPHDLDVFDAEFQGQDGAGAHQWFGYRNPVAPRRRLAEDGMLGEEGGVLTICDSDEVAGRIEWSKLLWGPPGTSWCWAIGIRVLAGFRGRGIGTEAHRQVVAYLFDHTRAQRIQANTDVANVAEQRTLEKAGFTREGVVRQAQWREGRWHDQVLYGITRDDHQQR</sequence>
<protein>
    <submittedName>
        <fullName evidence="2">Aminoglycoside 6'-N-acetyltransferase</fullName>
        <ecNumber evidence="2">2.3.1.82</ecNumber>
    </submittedName>
</protein>
<evidence type="ECO:0000313" key="2">
    <source>
        <dbReference type="EMBL" id="MBA2897034.1"/>
    </source>
</evidence>
<dbReference type="GO" id="GO:0047663">
    <property type="term" value="F:aminoglycoside 6'-N-acetyltransferase activity"/>
    <property type="evidence" value="ECO:0007669"/>
    <property type="project" value="UniProtKB-EC"/>
</dbReference>
<reference evidence="2 3" key="1">
    <citation type="submission" date="2020-07" db="EMBL/GenBank/DDBJ databases">
        <title>Genomic Encyclopedia of Type Strains, Phase IV (KMG-IV): sequencing the most valuable type-strain genomes for metagenomic binning, comparative biology and taxonomic classification.</title>
        <authorList>
            <person name="Goeker M."/>
        </authorList>
    </citation>
    <scope>NUCLEOTIDE SEQUENCE [LARGE SCALE GENOMIC DNA]</scope>
    <source>
        <strain evidence="2 3">DSM 45533</strain>
    </source>
</reference>
<dbReference type="Pfam" id="PF13302">
    <property type="entry name" value="Acetyltransf_3"/>
    <property type="match status" value="1"/>
</dbReference>
<dbReference type="AlphaFoldDB" id="A0A7W0CTF8"/>